<keyword evidence="5" id="KW-1185">Reference proteome</keyword>
<dbReference type="Proteomes" id="UP000292298">
    <property type="component" value="Unassembled WGS sequence"/>
</dbReference>
<dbReference type="AlphaFoldDB" id="A0A4V2GIX3"/>
<reference evidence="4 5" key="1">
    <citation type="submission" date="2019-02" db="EMBL/GenBank/DDBJ databases">
        <title>Genomic Encyclopedia of Type Strains, Phase IV (KMG-IV): sequencing the most valuable type-strain genomes for metagenomic binning, comparative biology and taxonomic classification.</title>
        <authorList>
            <person name="Goeker M."/>
        </authorList>
    </citation>
    <scope>NUCLEOTIDE SEQUENCE [LARGE SCALE GENOMIC DNA]</scope>
    <source>
        <strain evidence="4 5">DSM 21056</strain>
    </source>
</reference>
<dbReference type="Pfam" id="PF00583">
    <property type="entry name" value="Acetyltransf_1"/>
    <property type="match status" value="1"/>
</dbReference>
<evidence type="ECO:0000313" key="5">
    <source>
        <dbReference type="Proteomes" id="UP000292298"/>
    </source>
</evidence>
<dbReference type="GO" id="GO:0016747">
    <property type="term" value="F:acyltransferase activity, transferring groups other than amino-acyl groups"/>
    <property type="evidence" value="ECO:0007669"/>
    <property type="project" value="InterPro"/>
</dbReference>
<organism evidence="4 5">
    <name type="scientific">Spiribacter vilamensis</name>
    <dbReference type="NCBI Taxonomy" id="531306"/>
    <lineage>
        <taxon>Bacteria</taxon>
        <taxon>Pseudomonadati</taxon>
        <taxon>Pseudomonadota</taxon>
        <taxon>Gammaproteobacteria</taxon>
        <taxon>Chromatiales</taxon>
        <taxon>Ectothiorhodospiraceae</taxon>
        <taxon>Spiribacter</taxon>
    </lineage>
</organism>
<keyword evidence="1 4" id="KW-0808">Transferase</keyword>
<protein>
    <submittedName>
        <fullName evidence="4">Acetyltransferase (GNAT) family protein</fullName>
    </submittedName>
</protein>
<dbReference type="InterPro" id="IPR016181">
    <property type="entry name" value="Acyl_CoA_acyltransferase"/>
</dbReference>
<dbReference type="PANTHER" id="PTHR43877">
    <property type="entry name" value="AMINOALKYLPHOSPHONATE N-ACETYLTRANSFERASE-RELATED-RELATED"/>
    <property type="match status" value="1"/>
</dbReference>
<accession>A0A4V2GIX3</accession>
<sequence>MIKQHRLDPFQRRHRSDRFGYSSRVVFLERMVDPAEYSADQADPWFPGIDDYLDAYHRVGAPWLWSDRLAMGRDRIERDLMDPRQRCWRIDEGHRLAGFCELIARSPAEAEILHCGLISAARGRGLGQRLINSALAGAHALGARRVWLHTCSEDSEAALGFYQRAGFRIFATRLEWVIDPRRRGLLDATAGNAVDLPWTGQQAVNAFSAAADGGSGAAQAIENRSG</sequence>
<feature type="domain" description="N-acetyltransferase" evidence="3">
    <location>
        <begin position="32"/>
        <end position="192"/>
    </location>
</feature>
<evidence type="ECO:0000256" key="1">
    <source>
        <dbReference type="ARBA" id="ARBA00022679"/>
    </source>
</evidence>
<name>A0A4V2GIX3_9GAMM</name>
<dbReference type="Gene3D" id="3.40.630.30">
    <property type="match status" value="1"/>
</dbReference>
<dbReference type="InterPro" id="IPR000182">
    <property type="entry name" value="GNAT_dom"/>
</dbReference>
<dbReference type="PROSITE" id="PS51186">
    <property type="entry name" value="GNAT"/>
    <property type="match status" value="1"/>
</dbReference>
<dbReference type="InterPro" id="IPR050832">
    <property type="entry name" value="Bact_Acetyltransf"/>
</dbReference>
<dbReference type="EMBL" id="SHLI01000001">
    <property type="protein sequence ID" value="RZU98095.1"/>
    <property type="molecule type" value="Genomic_DNA"/>
</dbReference>
<gene>
    <name evidence="4" type="ORF">EV698_0331</name>
</gene>
<keyword evidence="2" id="KW-0012">Acyltransferase</keyword>
<proteinExistence type="predicted"/>
<evidence type="ECO:0000259" key="3">
    <source>
        <dbReference type="PROSITE" id="PS51186"/>
    </source>
</evidence>
<evidence type="ECO:0000256" key="2">
    <source>
        <dbReference type="ARBA" id="ARBA00023315"/>
    </source>
</evidence>
<dbReference type="SUPFAM" id="SSF55729">
    <property type="entry name" value="Acyl-CoA N-acyltransferases (Nat)"/>
    <property type="match status" value="1"/>
</dbReference>
<dbReference type="CDD" id="cd04301">
    <property type="entry name" value="NAT_SF"/>
    <property type="match status" value="1"/>
</dbReference>
<evidence type="ECO:0000313" key="4">
    <source>
        <dbReference type="EMBL" id="RZU98095.1"/>
    </source>
</evidence>
<comment type="caution">
    <text evidence="4">The sequence shown here is derived from an EMBL/GenBank/DDBJ whole genome shotgun (WGS) entry which is preliminary data.</text>
</comment>